<evidence type="ECO:0000313" key="2">
    <source>
        <dbReference type="EMBL" id="KAK8893382.1"/>
    </source>
</evidence>
<protein>
    <recommendedName>
        <fullName evidence="4">Leucine Rich Repeat family protein</fullName>
    </recommendedName>
</protein>
<feature type="region of interest" description="Disordered" evidence="1">
    <location>
        <begin position="648"/>
        <end position="702"/>
    </location>
</feature>
<dbReference type="SUPFAM" id="SSF52047">
    <property type="entry name" value="RNI-like"/>
    <property type="match status" value="1"/>
</dbReference>
<dbReference type="Gene3D" id="3.80.10.10">
    <property type="entry name" value="Ribonuclease Inhibitor"/>
    <property type="match status" value="1"/>
</dbReference>
<feature type="compositionally biased region" description="Basic and acidic residues" evidence="1">
    <location>
        <begin position="829"/>
        <end position="932"/>
    </location>
</feature>
<evidence type="ECO:0000256" key="1">
    <source>
        <dbReference type="SAM" id="MobiDB-lite"/>
    </source>
</evidence>
<keyword evidence="3" id="KW-1185">Reference proteome</keyword>
<evidence type="ECO:0000313" key="3">
    <source>
        <dbReference type="Proteomes" id="UP001470230"/>
    </source>
</evidence>
<dbReference type="Proteomes" id="UP001470230">
    <property type="component" value="Unassembled WGS sequence"/>
</dbReference>
<feature type="region of interest" description="Disordered" evidence="1">
    <location>
        <begin position="741"/>
        <end position="944"/>
    </location>
</feature>
<reference evidence="2 3" key="1">
    <citation type="submission" date="2024-04" db="EMBL/GenBank/DDBJ databases">
        <title>Tritrichomonas musculus Genome.</title>
        <authorList>
            <person name="Alves-Ferreira E."/>
            <person name="Grigg M."/>
            <person name="Lorenzi H."/>
            <person name="Galac M."/>
        </authorList>
    </citation>
    <scope>NUCLEOTIDE SEQUENCE [LARGE SCALE GENOMIC DNA]</scope>
    <source>
        <strain evidence="2 3">EAF2021</strain>
    </source>
</reference>
<name>A0ABR2KR25_9EUKA</name>
<gene>
    <name evidence="2" type="ORF">M9Y10_021799</name>
</gene>
<dbReference type="EMBL" id="JAPFFF010000003">
    <property type="protein sequence ID" value="KAK8893382.1"/>
    <property type="molecule type" value="Genomic_DNA"/>
</dbReference>
<sequence length="1163" mass="135067">MIKKEFIDKCAKYCKTNKHAEVLHAESVRKLNDNGSGKKKRVVVITNQFIAYFKELKDVKPDHFHYWRNVSSFDINDQTVIIKFEKDFQLRFIHPNIEEFKPIIIQFFLRTFSSEELGPLDLSHFPHPPIGVNGRGILSRFDTLFRMKNKDPKTPVREYFEKFLLQRSKYVNFDESLEIDDVLNCILEALRPLPYLQYISLPKIVDSNLLYDALAEFVSKNSELKMFALRNNVDSKSKGFFDALKNSPVSQLKGLAFEDVELSYEELNEIHDLSVARQFSSARFINCIHQPVLDSFSTNYLTNDIMDKLRYLSLDRTSGINLNILSKRIQSLSVLSLAHCELEISDVLEIFGNAQLENLRFLNLSGNLMNRATNVQIPQNLERLHVSNVTWGSGVLPKFLKYILSQTFSFGLKLNVSSAQGVTESDWEAISNTFDELDKYPLEELSWSYNKVSESLIQYLPKNTKLTTLFLTNCFDVEQDLKIYQTFCSQLPNMSALSNLVIKGSDGLELREQASELLEALKQVKTLNLLIIDGNKIKDDGVQEIKDLVAASNSISTVSFDSSYISSIDVLRELIEAGSARRRPLHISWPVHDLTRLLDANSINNDELDNLKKDITVLSTGRGNMTTDAQWLQNFNIALQQKQIASSQRNAKNIRGSVRIGRKANQASQSNESKKDQGRKVRAGSFRGLKRPSLLATEKSPTEEDTSLWFNEPFDMFFVDFNDEFPLFLTDDVNKYFEKNPLTGEESTDGKRHRHHSSKHSSHHHHHSNHHSSKHHSSHHHHSKNKDNNDESESQSQKVINDDNKNEDDEIDVKTRDINLNDESNDDSEERRLEEKRKRRDREEREKLEKEAEEEREKEQNRLRRQKDREEREKLEKEEEKQREIENKRIDRERKRKEKELRDEDMEEKRERGKQVNDRKLGDLTAKTRDVPFQEEEESVPKERSPLLKELDALFDNIVELELIQPPKNMFLYVDPYGRPINESLSATFSEGSKLIDFDPEPIDLINIAPPHLSTEISARTKPQVKRAWPSEDDIDRSSLAIEDGELKLINIDELNSEEFPEFDDEVDEDEELEKVDTIVIHRREREDEGNDQFPQKRFPVFPLLNVDNGDENNDSKVLPIDWNFQFSQVSNLGNYKFYKDSVKPLRHLVNDLDEEIEKDQTE</sequence>
<dbReference type="InterPro" id="IPR032675">
    <property type="entry name" value="LRR_dom_sf"/>
</dbReference>
<comment type="caution">
    <text evidence="2">The sequence shown here is derived from an EMBL/GenBank/DDBJ whole genome shotgun (WGS) entry which is preliminary data.</text>
</comment>
<evidence type="ECO:0008006" key="4">
    <source>
        <dbReference type="Google" id="ProtNLM"/>
    </source>
</evidence>
<feature type="compositionally biased region" description="Basic residues" evidence="1">
    <location>
        <begin position="751"/>
        <end position="784"/>
    </location>
</feature>
<organism evidence="2 3">
    <name type="scientific">Tritrichomonas musculus</name>
    <dbReference type="NCBI Taxonomy" id="1915356"/>
    <lineage>
        <taxon>Eukaryota</taxon>
        <taxon>Metamonada</taxon>
        <taxon>Parabasalia</taxon>
        <taxon>Tritrichomonadida</taxon>
        <taxon>Tritrichomonadidae</taxon>
        <taxon>Tritrichomonas</taxon>
    </lineage>
</organism>
<accession>A0ABR2KR25</accession>
<proteinExistence type="predicted"/>